<dbReference type="Gene3D" id="3.30.50.10">
    <property type="entry name" value="Erythroid Transcription Factor GATA-1, subunit A"/>
    <property type="match status" value="1"/>
</dbReference>
<evidence type="ECO:0000256" key="1">
    <source>
        <dbReference type="ARBA" id="ARBA00004123"/>
    </source>
</evidence>
<dbReference type="AlphaFoldDB" id="A0A0C3AG06"/>
<dbReference type="EMBL" id="KN824335">
    <property type="protein sequence ID" value="KIM23570.1"/>
    <property type="molecule type" value="Genomic_DNA"/>
</dbReference>
<proteinExistence type="predicted"/>
<feature type="compositionally biased region" description="Polar residues" evidence="7">
    <location>
        <begin position="52"/>
        <end position="67"/>
    </location>
</feature>
<name>A0A0C3AG06_SERVB</name>
<keyword evidence="4" id="KW-0862">Zinc</keyword>
<evidence type="ECO:0000313" key="9">
    <source>
        <dbReference type="EMBL" id="KIM23570.1"/>
    </source>
</evidence>
<keyword evidence="3 6" id="KW-0863">Zinc-finger</keyword>
<feature type="compositionally biased region" description="Polar residues" evidence="7">
    <location>
        <begin position="262"/>
        <end position="282"/>
    </location>
</feature>
<dbReference type="GO" id="GO:0008270">
    <property type="term" value="F:zinc ion binding"/>
    <property type="evidence" value="ECO:0007669"/>
    <property type="project" value="UniProtKB-KW"/>
</dbReference>
<reference evidence="9 10" key="1">
    <citation type="submission" date="2014-04" db="EMBL/GenBank/DDBJ databases">
        <authorList>
            <consortium name="DOE Joint Genome Institute"/>
            <person name="Kuo A."/>
            <person name="Zuccaro A."/>
            <person name="Kohler A."/>
            <person name="Nagy L.G."/>
            <person name="Floudas D."/>
            <person name="Copeland A."/>
            <person name="Barry K.W."/>
            <person name="Cichocki N."/>
            <person name="Veneault-Fourrey C."/>
            <person name="LaButti K."/>
            <person name="Lindquist E.A."/>
            <person name="Lipzen A."/>
            <person name="Lundell T."/>
            <person name="Morin E."/>
            <person name="Murat C."/>
            <person name="Sun H."/>
            <person name="Tunlid A."/>
            <person name="Henrissat B."/>
            <person name="Grigoriev I.V."/>
            <person name="Hibbett D.S."/>
            <person name="Martin F."/>
            <person name="Nordberg H.P."/>
            <person name="Cantor M.N."/>
            <person name="Hua S.X."/>
        </authorList>
    </citation>
    <scope>NUCLEOTIDE SEQUENCE [LARGE SCALE GENOMIC DNA]</scope>
    <source>
        <strain evidence="9 10">MAFF 305830</strain>
    </source>
</reference>
<feature type="compositionally biased region" description="Basic and acidic residues" evidence="7">
    <location>
        <begin position="37"/>
        <end position="51"/>
    </location>
</feature>
<feature type="domain" description="GATA-type" evidence="8">
    <location>
        <begin position="1"/>
        <end position="42"/>
    </location>
</feature>
<dbReference type="SMART" id="SM00401">
    <property type="entry name" value="ZnF_GATA"/>
    <property type="match status" value="1"/>
</dbReference>
<feature type="compositionally biased region" description="Polar residues" evidence="7">
    <location>
        <begin position="381"/>
        <end position="395"/>
    </location>
</feature>
<accession>A0A0C3AG06</accession>
<keyword evidence="10" id="KW-1185">Reference proteome</keyword>
<dbReference type="GO" id="GO:0045944">
    <property type="term" value="P:positive regulation of transcription by RNA polymerase II"/>
    <property type="evidence" value="ECO:0007669"/>
    <property type="project" value="TreeGrafter"/>
</dbReference>
<dbReference type="GO" id="GO:0000122">
    <property type="term" value="P:negative regulation of transcription by RNA polymerase II"/>
    <property type="evidence" value="ECO:0007669"/>
    <property type="project" value="TreeGrafter"/>
</dbReference>
<evidence type="ECO:0000256" key="3">
    <source>
        <dbReference type="ARBA" id="ARBA00022771"/>
    </source>
</evidence>
<dbReference type="Proteomes" id="UP000054097">
    <property type="component" value="Unassembled WGS sequence"/>
</dbReference>
<feature type="region of interest" description="Disordered" evidence="7">
    <location>
        <begin position="379"/>
        <end position="401"/>
    </location>
</feature>
<feature type="region of interest" description="Disordered" evidence="7">
    <location>
        <begin position="317"/>
        <end position="363"/>
    </location>
</feature>
<feature type="compositionally biased region" description="Low complexity" evidence="7">
    <location>
        <begin position="317"/>
        <end position="328"/>
    </location>
</feature>
<dbReference type="InterPro" id="IPR013088">
    <property type="entry name" value="Znf_NHR/GATA"/>
</dbReference>
<evidence type="ECO:0000256" key="5">
    <source>
        <dbReference type="ARBA" id="ARBA00023242"/>
    </source>
</evidence>
<dbReference type="GO" id="GO:0000981">
    <property type="term" value="F:DNA-binding transcription factor activity, RNA polymerase II-specific"/>
    <property type="evidence" value="ECO:0007669"/>
    <property type="project" value="TreeGrafter"/>
</dbReference>
<dbReference type="STRING" id="933852.A0A0C3AG06"/>
<gene>
    <name evidence="9" type="ORF">M408DRAFT_77370</name>
</gene>
<sequence length="428" mass="45234">MATPLWRKDDEGNTLCNACGLYLKLHGNRRPLSMKSDVIRKRSRHETEKRTSVSSIITVMTPTNNIQNSRRNSPTPPPSAGSNSSGPEPFVEPATGTNSIDPMAFPFGQEFGFGETDYMSGLGMGMGSDMASYSSFGSYGFSDAHSSGASSMGGGNGLASPTSPTEIQHIVETTVMAGIENGGGHAAPNAKRRRMTLESTFSGSSLAHTSGGANSAHSSPSGLGQKAHGNSPPYFSLDATLNNANSNSNSGNGSGHGDQSGHMSPTRSTFGSNSPPQPTPSISGVTYDYYGYPIHPPMVPLHPPSLIHPHSLMWGESQTQHTPTQQSSMNHARSHSQSMSRSPAHSRRHSQSHSRSNSHNITMPLYLYDGGASSRAYEGANASTPTANGYSSSNPTDEELVNSGFDLFTDHSGTMEEPRVHYGPASGI</sequence>
<evidence type="ECO:0000256" key="4">
    <source>
        <dbReference type="ARBA" id="ARBA00022833"/>
    </source>
</evidence>
<evidence type="ECO:0000313" key="10">
    <source>
        <dbReference type="Proteomes" id="UP000054097"/>
    </source>
</evidence>
<feature type="compositionally biased region" description="Polar residues" evidence="7">
    <location>
        <begin position="203"/>
        <end position="222"/>
    </location>
</feature>
<dbReference type="CDD" id="cd00202">
    <property type="entry name" value="ZnF_GATA"/>
    <property type="match status" value="1"/>
</dbReference>
<dbReference type="HOGENOM" id="CLU_641187_0_0_1"/>
<dbReference type="OrthoDB" id="515401at2759"/>
<feature type="region of interest" description="Disordered" evidence="7">
    <location>
        <begin position="34"/>
        <end position="103"/>
    </location>
</feature>
<keyword evidence="2" id="KW-0479">Metal-binding</keyword>
<dbReference type="SUPFAM" id="SSF57716">
    <property type="entry name" value="Glucocorticoid receptor-like (DNA-binding domain)"/>
    <property type="match status" value="1"/>
</dbReference>
<protein>
    <recommendedName>
        <fullName evidence="8">GATA-type domain-containing protein</fullName>
    </recommendedName>
</protein>
<dbReference type="Pfam" id="PF00320">
    <property type="entry name" value="GATA"/>
    <property type="match status" value="1"/>
</dbReference>
<keyword evidence="5" id="KW-0539">Nucleus</keyword>
<evidence type="ECO:0000256" key="7">
    <source>
        <dbReference type="SAM" id="MobiDB-lite"/>
    </source>
</evidence>
<evidence type="ECO:0000256" key="6">
    <source>
        <dbReference type="PROSITE-ProRule" id="PRU00094"/>
    </source>
</evidence>
<dbReference type="PANTHER" id="PTHR10071:SF281">
    <property type="entry name" value="BOX A-BINDING FACTOR-RELATED"/>
    <property type="match status" value="1"/>
</dbReference>
<dbReference type="GO" id="GO:0005634">
    <property type="term" value="C:nucleus"/>
    <property type="evidence" value="ECO:0007669"/>
    <property type="project" value="UniProtKB-SubCell"/>
</dbReference>
<dbReference type="PANTHER" id="PTHR10071">
    <property type="entry name" value="TRANSCRIPTION FACTOR GATA FAMILY MEMBER"/>
    <property type="match status" value="1"/>
</dbReference>
<dbReference type="InterPro" id="IPR000679">
    <property type="entry name" value="Znf_GATA"/>
</dbReference>
<comment type="subcellular location">
    <subcellularLocation>
        <location evidence="1">Nucleus</location>
    </subcellularLocation>
</comment>
<evidence type="ECO:0000259" key="8">
    <source>
        <dbReference type="PROSITE" id="PS50114"/>
    </source>
</evidence>
<reference evidence="10" key="2">
    <citation type="submission" date="2015-01" db="EMBL/GenBank/DDBJ databases">
        <title>Evolutionary Origins and Diversification of the Mycorrhizal Mutualists.</title>
        <authorList>
            <consortium name="DOE Joint Genome Institute"/>
            <consortium name="Mycorrhizal Genomics Consortium"/>
            <person name="Kohler A."/>
            <person name="Kuo A."/>
            <person name="Nagy L.G."/>
            <person name="Floudas D."/>
            <person name="Copeland A."/>
            <person name="Barry K.W."/>
            <person name="Cichocki N."/>
            <person name="Veneault-Fourrey C."/>
            <person name="LaButti K."/>
            <person name="Lindquist E.A."/>
            <person name="Lipzen A."/>
            <person name="Lundell T."/>
            <person name="Morin E."/>
            <person name="Murat C."/>
            <person name="Riley R."/>
            <person name="Ohm R."/>
            <person name="Sun H."/>
            <person name="Tunlid A."/>
            <person name="Henrissat B."/>
            <person name="Grigoriev I.V."/>
            <person name="Hibbett D.S."/>
            <person name="Martin F."/>
        </authorList>
    </citation>
    <scope>NUCLEOTIDE SEQUENCE [LARGE SCALE GENOMIC DNA]</scope>
    <source>
        <strain evidence="10">MAFF 305830</strain>
    </source>
</reference>
<dbReference type="GO" id="GO:0000978">
    <property type="term" value="F:RNA polymerase II cis-regulatory region sequence-specific DNA binding"/>
    <property type="evidence" value="ECO:0007669"/>
    <property type="project" value="TreeGrafter"/>
</dbReference>
<organism evidence="9 10">
    <name type="scientific">Serendipita vermifera MAFF 305830</name>
    <dbReference type="NCBI Taxonomy" id="933852"/>
    <lineage>
        <taxon>Eukaryota</taxon>
        <taxon>Fungi</taxon>
        <taxon>Dikarya</taxon>
        <taxon>Basidiomycota</taxon>
        <taxon>Agaricomycotina</taxon>
        <taxon>Agaricomycetes</taxon>
        <taxon>Sebacinales</taxon>
        <taxon>Serendipitaceae</taxon>
        <taxon>Serendipita</taxon>
    </lineage>
</organism>
<evidence type="ECO:0000256" key="2">
    <source>
        <dbReference type="ARBA" id="ARBA00022723"/>
    </source>
</evidence>
<dbReference type="InterPro" id="IPR039355">
    <property type="entry name" value="Transcription_factor_GATA"/>
</dbReference>
<feature type="region of interest" description="Disordered" evidence="7">
    <location>
        <begin position="203"/>
        <end position="282"/>
    </location>
</feature>
<dbReference type="PROSITE" id="PS50114">
    <property type="entry name" value="GATA_ZN_FINGER_2"/>
    <property type="match status" value="1"/>
</dbReference>
<feature type="compositionally biased region" description="Low complexity" evidence="7">
    <location>
        <begin position="242"/>
        <end position="251"/>
    </location>
</feature>